<dbReference type="PANTHER" id="PTHR30383">
    <property type="entry name" value="THIOESTERASE 1/PROTEASE 1/LYSOPHOSPHOLIPASE L1"/>
    <property type="match status" value="1"/>
</dbReference>
<dbReference type="GO" id="GO:0000272">
    <property type="term" value="P:polysaccharide catabolic process"/>
    <property type="evidence" value="ECO:0007669"/>
    <property type="project" value="UniProtKB-KW"/>
</dbReference>
<sequence>MRDPGEPEEDTSASSSAEGGAEPSAARGPRPSRWRGAARTALARGRDALRAGTAERLAHWNTLTWQDFSWRTLTWRGLAAWRHRGSAASRPSRFEPGPLGLLGVMLAAMAVTLLFIQTGSSGLTGEGDPAAEAPVPVPGPPPGELRVMAVGDSLTQGSSGDHTWRYHLWRHLAGSGVPVDFVGPREGLHGLDGGRDDDSYAEPDFDRDHAARWGASAGELADEVSVLAAEYGPHYVLLLSGLEDILSGGSADLALEGVGETVSTVRVVQGETRFVVGELPPVEGTGDDGRANSEITRFNMGVVALAEQLTSAESPVVVARVADGYSPGRDNWDEAHPNARGQLRIAAAFADALADPLGVGPPHPRPLPDLEVGPLTAPEPEPEETDEGLVLRWQTVPGATGYRVTQRRVGPDPDGETVLPLEVEEDGGERSALVEGLFSGARYEFTVIPFKGRDSGRPSEPLQLVWHEDPPAGPDWIRFQDGGSTLVWERVEDATHYEVWVRALECSFADDRRTPADAGLGSRSPDDGTDEPPPGGGEPSPPDPEPQPTPTPGPEPGPAPEPPAQPPASGEPRCERRDNRGPDDGEGWRTLGATGGDPRWSVTVSGRYEIVVRSYRDYVEGRFSDSILTARP</sequence>
<dbReference type="InterPro" id="IPR013783">
    <property type="entry name" value="Ig-like_fold"/>
</dbReference>
<evidence type="ECO:0000313" key="6">
    <source>
        <dbReference type="Proteomes" id="UP000184452"/>
    </source>
</evidence>
<keyword evidence="1" id="KW-0378">Hydrolase</keyword>
<keyword evidence="2" id="KW-0119">Carbohydrate metabolism</keyword>
<dbReference type="Proteomes" id="UP000184452">
    <property type="component" value="Unassembled WGS sequence"/>
</dbReference>
<evidence type="ECO:0000313" key="5">
    <source>
        <dbReference type="EMBL" id="SHK86208.1"/>
    </source>
</evidence>
<dbReference type="GO" id="GO:0016798">
    <property type="term" value="F:hydrolase activity, acting on glycosyl bonds"/>
    <property type="evidence" value="ECO:0007669"/>
    <property type="project" value="UniProtKB-KW"/>
</dbReference>
<evidence type="ECO:0000256" key="1">
    <source>
        <dbReference type="ARBA" id="ARBA00023295"/>
    </source>
</evidence>
<protein>
    <submittedName>
        <fullName evidence="5">Lysophospholipase L1</fullName>
    </submittedName>
</protein>
<dbReference type="InterPro" id="IPR036514">
    <property type="entry name" value="SGNH_hydro_sf"/>
</dbReference>
<feature type="domain" description="Fibronectin type-III" evidence="4">
    <location>
        <begin position="374"/>
        <end position="472"/>
    </location>
</feature>
<evidence type="ECO:0000256" key="3">
    <source>
        <dbReference type="SAM" id="MobiDB-lite"/>
    </source>
</evidence>
<dbReference type="PROSITE" id="PS50853">
    <property type="entry name" value="FN3"/>
    <property type="match status" value="1"/>
</dbReference>
<dbReference type="InterPro" id="IPR051532">
    <property type="entry name" value="Ester_Hydrolysis_Enzymes"/>
</dbReference>
<evidence type="ECO:0000259" key="4">
    <source>
        <dbReference type="PROSITE" id="PS50853"/>
    </source>
</evidence>
<feature type="compositionally biased region" description="Basic and acidic residues" evidence="3">
    <location>
        <begin position="572"/>
        <end position="587"/>
    </location>
</feature>
<evidence type="ECO:0000256" key="2">
    <source>
        <dbReference type="ARBA" id="ARBA00023326"/>
    </source>
</evidence>
<dbReference type="Gene3D" id="3.40.50.1110">
    <property type="entry name" value="SGNH hydrolase"/>
    <property type="match status" value="1"/>
</dbReference>
<dbReference type="InterPro" id="IPR036116">
    <property type="entry name" value="FN3_sf"/>
</dbReference>
<dbReference type="InterPro" id="IPR003961">
    <property type="entry name" value="FN3_dom"/>
</dbReference>
<dbReference type="Pfam" id="PF13472">
    <property type="entry name" value="Lipase_GDSL_2"/>
    <property type="match status" value="1"/>
</dbReference>
<feature type="region of interest" description="Disordered" evidence="3">
    <location>
        <begin position="357"/>
        <end position="386"/>
    </location>
</feature>
<gene>
    <name evidence="5" type="ORF">SAMN05421803_13810</name>
</gene>
<proteinExistence type="predicted"/>
<dbReference type="Gene3D" id="2.60.40.10">
    <property type="entry name" value="Immunoglobulins"/>
    <property type="match status" value="1"/>
</dbReference>
<dbReference type="AlphaFoldDB" id="A0A1M6VXV5"/>
<feature type="compositionally biased region" description="Pro residues" evidence="3">
    <location>
        <begin position="531"/>
        <end position="566"/>
    </location>
</feature>
<reference evidence="5 6" key="1">
    <citation type="submission" date="2016-11" db="EMBL/GenBank/DDBJ databases">
        <authorList>
            <person name="Jaros S."/>
            <person name="Januszkiewicz K."/>
            <person name="Wedrychowicz H."/>
        </authorList>
    </citation>
    <scope>NUCLEOTIDE SEQUENCE [LARGE SCALE GENOMIC DNA]</scope>
    <source>
        <strain evidence="5 6">CGMCC 4.5723</strain>
    </source>
</reference>
<dbReference type="InterPro" id="IPR013830">
    <property type="entry name" value="SGNH_hydro"/>
</dbReference>
<dbReference type="PANTHER" id="PTHR30383:SF2">
    <property type="entry name" value="CELLULOSE-BINDING PROTEIN"/>
    <property type="match status" value="1"/>
</dbReference>
<feature type="compositionally biased region" description="Acidic residues" evidence="3">
    <location>
        <begin position="1"/>
        <end position="11"/>
    </location>
</feature>
<keyword evidence="1" id="KW-0326">Glycosidase</keyword>
<feature type="compositionally biased region" description="Low complexity" evidence="3">
    <location>
        <begin position="12"/>
        <end position="39"/>
    </location>
</feature>
<dbReference type="SUPFAM" id="SSF49265">
    <property type="entry name" value="Fibronectin type III"/>
    <property type="match status" value="1"/>
</dbReference>
<feature type="region of interest" description="Disordered" evidence="3">
    <location>
        <begin position="1"/>
        <end position="39"/>
    </location>
</feature>
<dbReference type="SUPFAM" id="SSF52266">
    <property type="entry name" value="SGNH hydrolase"/>
    <property type="match status" value="1"/>
</dbReference>
<keyword evidence="6" id="KW-1185">Reference proteome</keyword>
<dbReference type="CDD" id="cd00063">
    <property type="entry name" value="FN3"/>
    <property type="match status" value="1"/>
</dbReference>
<dbReference type="STRING" id="758803.SAMN05421803_13810"/>
<dbReference type="EMBL" id="FQZK01000038">
    <property type="protein sequence ID" value="SHK86208.1"/>
    <property type="molecule type" value="Genomic_DNA"/>
</dbReference>
<name>A0A1M6VXV5_9ACTN</name>
<organism evidence="5 6">
    <name type="scientific">Nocardiopsis flavescens</name>
    <dbReference type="NCBI Taxonomy" id="758803"/>
    <lineage>
        <taxon>Bacteria</taxon>
        <taxon>Bacillati</taxon>
        <taxon>Actinomycetota</taxon>
        <taxon>Actinomycetes</taxon>
        <taxon>Streptosporangiales</taxon>
        <taxon>Nocardiopsidaceae</taxon>
        <taxon>Nocardiopsis</taxon>
    </lineage>
</organism>
<dbReference type="GO" id="GO:0004622">
    <property type="term" value="F:phosphatidylcholine lysophospholipase activity"/>
    <property type="evidence" value="ECO:0007669"/>
    <property type="project" value="TreeGrafter"/>
</dbReference>
<accession>A0A1M6VXV5</accession>
<feature type="region of interest" description="Disordered" evidence="3">
    <location>
        <begin position="512"/>
        <end position="601"/>
    </location>
</feature>
<keyword evidence="2" id="KW-0624">Polysaccharide degradation</keyword>